<dbReference type="Proteomes" id="UP000825009">
    <property type="component" value="Chromosome"/>
</dbReference>
<keyword evidence="4" id="KW-1185">Reference proteome</keyword>
<gene>
    <name evidence="3" type="ORF">KYE46_01595</name>
</gene>
<name>A0A8F6YDA1_9RHOB</name>
<reference evidence="3 4" key="1">
    <citation type="submission" date="2021-07" db="EMBL/GenBank/DDBJ databases">
        <title>A novel Jannaschia species isolated from marine dinoflagellate Ceratoperidinium margalefii.</title>
        <authorList>
            <person name="Jiang Y."/>
            <person name="Li Z."/>
        </authorList>
    </citation>
    <scope>NUCLEOTIDE SEQUENCE [LARGE SCALE GENOMIC DNA]</scope>
    <source>
        <strain evidence="3 4">J12C1-MA-4</strain>
    </source>
</reference>
<dbReference type="GO" id="GO:0005737">
    <property type="term" value="C:cytoplasm"/>
    <property type="evidence" value="ECO:0007669"/>
    <property type="project" value="TreeGrafter"/>
</dbReference>
<feature type="domain" description="FAD dependent oxidoreductase" evidence="2">
    <location>
        <begin position="4"/>
        <end position="325"/>
    </location>
</feature>
<dbReference type="PANTHER" id="PTHR13847:SF289">
    <property type="entry name" value="GLYCINE OXIDASE"/>
    <property type="match status" value="1"/>
</dbReference>
<dbReference type="InterPro" id="IPR006076">
    <property type="entry name" value="FAD-dep_OxRdtase"/>
</dbReference>
<dbReference type="RefSeq" id="WP_219003004.1">
    <property type="nucleotide sequence ID" value="NZ_CP079194.1"/>
</dbReference>
<dbReference type="Pfam" id="PF01266">
    <property type="entry name" value="DAO"/>
    <property type="match status" value="1"/>
</dbReference>
<evidence type="ECO:0000256" key="1">
    <source>
        <dbReference type="ARBA" id="ARBA00023002"/>
    </source>
</evidence>
<proteinExistence type="predicted"/>
<dbReference type="EMBL" id="CP079194">
    <property type="protein sequence ID" value="QXT39982.1"/>
    <property type="molecule type" value="Genomic_DNA"/>
</dbReference>
<dbReference type="PANTHER" id="PTHR13847">
    <property type="entry name" value="SARCOSINE DEHYDROGENASE-RELATED"/>
    <property type="match status" value="1"/>
</dbReference>
<organism evidence="3 4">
    <name type="scientific">Gymnodinialimonas ceratoperidinii</name>
    <dbReference type="NCBI Taxonomy" id="2856823"/>
    <lineage>
        <taxon>Bacteria</taxon>
        <taxon>Pseudomonadati</taxon>
        <taxon>Pseudomonadota</taxon>
        <taxon>Alphaproteobacteria</taxon>
        <taxon>Rhodobacterales</taxon>
        <taxon>Paracoccaceae</taxon>
        <taxon>Gymnodinialimonas</taxon>
    </lineage>
</organism>
<dbReference type="AlphaFoldDB" id="A0A8F6YDA1"/>
<accession>A0A8F6YDA1</accession>
<sequence>MTEIIVRGAGITGLMCAWMLSKRGAQVQVVDPHGIAAGASGGIVGALAPHVPENWNPKKAMQFAALDQAEALWTEISDVGGEDPGYARAGRVQPLQDEAAVALARARSETAKDLWQGRYDWQVIPAEEAGIEVATPTGLVIKDTLTARLHPQQACLALAAALRARGVEVVPEPSREGLEIWATGAADLIEISEARGKLIGAPIKGQAALLKADLASAPQVFADGLHIVPHGDGTVAIGSTTEREFDDPTSTDAQLEPLIDAARAVVPPLSDAPVIARWAGVRPRAKSRAPMVGPHPLRDGAFIANGGFKIGLAMAPVMAEMLAALILDNRDRIPPEFLPDASR</sequence>
<evidence type="ECO:0000313" key="3">
    <source>
        <dbReference type="EMBL" id="QXT39982.1"/>
    </source>
</evidence>
<keyword evidence="1" id="KW-0560">Oxidoreductase</keyword>
<dbReference type="KEGG" id="gce:KYE46_01595"/>
<evidence type="ECO:0000259" key="2">
    <source>
        <dbReference type="Pfam" id="PF01266"/>
    </source>
</evidence>
<dbReference type="GO" id="GO:0016491">
    <property type="term" value="F:oxidoreductase activity"/>
    <property type="evidence" value="ECO:0007669"/>
    <property type="project" value="UniProtKB-KW"/>
</dbReference>
<evidence type="ECO:0000313" key="4">
    <source>
        <dbReference type="Proteomes" id="UP000825009"/>
    </source>
</evidence>
<protein>
    <submittedName>
        <fullName evidence="3">FAD-binding oxidoreductase</fullName>
    </submittedName>
</protein>